<reference evidence="2 3" key="1">
    <citation type="submission" date="2019-02" db="EMBL/GenBank/DDBJ databases">
        <title>Planctomycetal bacteria perform biofilm scaping via a novel small molecule.</title>
        <authorList>
            <person name="Jeske O."/>
            <person name="Boedeker C."/>
            <person name="Wiegand S."/>
            <person name="Breitling P."/>
            <person name="Kallscheuer N."/>
            <person name="Jogler M."/>
            <person name="Rohde M."/>
            <person name="Petersen J."/>
            <person name="Medema M.H."/>
            <person name="Surup F."/>
            <person name="Jogler C."/>
        </authorList>
    </citation>
    <scope>NUCLEOTIDE SEQUENCE [LARGE SCALE GENOMIC DNA]</scope>
    <source>
        <strain evidence="2 3">Mal15</strain>
    </source>
</reference>
<protein>
    <submittedName>
        <fullName evidence="2">Uncharacterized protein</fullName>
    </submittedName>
</protein>
<evidence type="ECO:0000313" key="2">
    <source>
        <dbReference type="EMBL" id="QEF96489.1"/>
    </source>
</evidence>
<keyword evidence="1" id="KW-0732">Signal</keyword>
<dbReference type="AlphaFoldDB" id="A0A5B9M6Z4"/>
<accession>A0A5B9M6Z4</accession>
<feature type="signal peptide" evidence="1">
    <location>
        <begin position="1"/>
        <end position="19"/>
    </location>
</feature>
<proteinExistence type="predicted"/>
<evidence type="ECO:0000256" key="1">
    <source>
        <dbReference type="SAM" id="SignalP"/>
    </source>
</evidence>
<dbReference type="KEGG" id="smam:Mal15_05170"/>
<dbReference type="EMBL" id="CP036264">
    <property type="protein sequence ID" value="QEF96489.1"/>
    <property type="molecule type" value="Genomic_DNA"/>
</dbReference>
<dbReference type="Proteomes" id="UP000321353">
    <property type="component" value="Chromosome"/>
</dbReference>
<dbReference type="RefSeq" id="WP_147866299.1">
    <property type="nucleotide sequence ID" value="NZ_CP036264.1"/>
</dbReference>
<keyword evidence="3" id="KW-1185">Reference proteome</keyword>
<name>A0A5B9M6Z4_9BACT</name>
<evidence type="ECO:0000313" key="3">
    <source>
        <dbReference type="Proteomes" id="UP000321353"/>
    </source>
</evidence>
<feature type="chain" id="PRO_5022901072" evidence="1">
    <location>
        <begin position="20"/>
        <end position="278"/>
    </location>
</feature>
<organism evidence="2 3">
    <name type="scientific">Stieleria maiorica</name>
    <dbReference type="NCBI Taxonomy" id="2795974"/>
    <lineage>
        <taxon>Bacteria</taxon>
        <taxon>Pseudomonadati</taxon>
        <taxon>Planctomycetota</taxon>
        <taxon>Planctomycetia</taxon>
        <taxon>Pirellulales</taxon>
        <taxon>Pirellulaceae</taxon>
        <taxon>Stieleria</taxon>
    </lineage>
</organism>
<sequence length="278" mass="31363" precursor="true">MRLIAFLFWFILSPTLLLAQATDRSHHWLSPGLSEEIIRSSTTKAGGAVVSFPCDPLMSAKQERAITIALMKESPFQWRADMPISKIAEDLSELFLVMLDRRALEEIGLDADTPIGAGVMVNGSRITSQRKSKPARWWDRNEAIELHGRPSLIATLMNHLRNVDITLMIVRGQVVLTTVEAAEEDLATRIYDVTPLVDMRHLASWGRSQSLPSNNEVYADFDTLVNLIETNVDPDTWEALGGNSTITGTTIRDRHWLVFSTTTMTHWKIQRLLDRLNQ</sequence>
<gene>
    <name evidence="2" type="ORF">Mal15_05170</name>
</gene>